<evidence type="ECO:0000313" key="3">
    <source>
        <dbReference type="Proteomes" id="UP000323876"/>
    </source>
</evidence>
<keyword evidence="1" id="KW-1133">Transmembrane helix</keyword>
<name>A0A5N0EL51_9NOCA</name>
<sequence length="199" mass="21396">MNAYDTGSRARNLAADHIRSQLSRPLLVIAAVSLTAGIAAGGLIYLNRSPEHETQVSGTGAWGIHAFLLAATIAFTVVVLRRRGTPAFIAMLRSPLSTTAAQRLTRTLRSILNHPTALLRLILGFLPIALLIYSPFRIGMQVLGGLDPNFTANAWGGPTYLGAMACHYLDAALLMAAAVFLLDRLLLPARSLAARGRRW</sequence>
<evidence type="ECO:0000256" key="1">
    <source>
        <dbReference type="SAM" id="Phobius"/>
    </source>
</evidence>
<comment type="caution">
    <text evidence="2">The sequence shown here is derived from an EMBL/GenBank/DDBJ whole genome shotgun (WGS) entry which is preliminary data.</text>
</comment>
<organism evidence="2 3">
    <name type="scientific">Nocardia colli</name>
    <dbReference type="NCBI Taxonomy" id="2545717"/>
    <lineage>
        <taxon>Bacteria</taxon>
        <taxon>Bacillati</taxon>
        <taxon>Actinomycetota</taxon>
        <taxon>Actinomycetes</taxon>
        <taxon>Mycobacteriales</taxon>
        <taxon>Nocardiaceae</taxon>
        <taxon>Nocardia</taxon>
    </lineage>
</organism>
<feature type="transmembrane region" description="Helical" evidence="1">
    <location>
        <begin position="160"/>
        <end position="182"/>
    </location>
</feature>
<keyword evidence="1" id="KW-0472">Membrane</keyword>
<reference evidence="2 3" key="1">
    <citation type="submission" date="2019-09" db="EMBL/GenBank/DDBJ databases">
        <authorList>
            <person name="Wang X."/>
        </authorList>
    </citation>
    <scope>NUCLEOTIDE SEQUENCE [LARGE SCALE GENOMIC DNA]</scope>
    <source>
        <strain evidence="2 3">CICC 11023</strain>
    </source>
</reference>
<feature type="transmembrane region" description="Helical" evidence="1">
    <location>
        <begin position="118"/>
        <end position="140"/>
    </location>
</feature>
<keyword evidence="1" id="KW-0812">Transmembrane</keyword>
<feature type="transmembrane region" description="Helical" evidence="1">
    <location>
        <begin position="59"/>
        <end position="80"/>
    </location>
</feature>
<dbReference type="Proteomes" id="UP000323876">
    <property type="component" value="Unassembled WGS sequence"/>
</dbReference>
<proteinExistence type="predicted"/>
<evidence type="ECO:0000313" key="2">
    <source>
        <dbReference type="EMBL" id="KAA8889004.1"/>
    </source>
</evidence>
<feature type="transmembrane region" description="Helical" evidence="1">
    <location>
        <begin position="26"/>
        <end position="47"/>
    </location>
</feature>
<dbReference type="OrthoDB" id="4557719at2"/>
<dbReference type="RefSeq" id="WP_150401279.1">
    <property type="nucleotide sequence ID" value="NZ_VXLC01000003.1"/>
</dbReference>
<dbReference type="AlphaFoldDB" id="A0A5N0EL51"/>
<keyword evidence="3" id="KW-1185">Reference proteome</keyword>
<gene>
    <name evidence="2" type="ORF">F3087_08400</name>
</gene>
<protein>
    <submittedName>
        <fullName evidence="2">Uncharacterized protein</fullName>
    </submittedName>
</protein>
<accession>A0A5N0EL51</accession>
<dbReference type="EMBL" id="VXLC01000003">
    <property type="protein sequence ID" value="KAA8889004.1"/>
    <property type="molecule type" value="Genomic_DNA"/>
</dbReference>